<keyword evidence="11" id="KW-1185">Reference proteome</keyword>
<feature type="transmembrane region" description="Helical" evidence="7">
    <location>
        <begin position="326"/>
        <end position="350"/>
    </location>
</feature>
<dbReference type="Pfam" id="PF02687">
    <property type="entry name" value="FtsX"/>
    <property type="match status" value="1"/>
</dbReference>
<dbReference type="eggNOG" id="COG0577">
    <property type="taxonomic scope" value="Bacteria"/>
</dbReference>
<comment type="subcellular location">
    <subcellularLocation>
        <location evidence="1">Cell membrane</location>
        <topology evidence="1">Multi-pass membrane protein</topology>
    </subcellularLocation>
</comment>
<organism evidence="10 11">
    <name type="scientific">Microbulbifer agarilyticus</name>
    <dbReference type="NCBI Taxonomy" id="260552"/>
    <lineage>
        <taxon>Bacteria</taxon>
        <taxon>Pseudomonadati</taxon>
        <taxon>Pseudomonadota</taxon>
        <taxon>Gammaproteobacteria</taxon>
        <taxon>Cellvibrionales</taxon>
        <taxon>Microbulbiferaceae</taxon>
        <taxon>Microbulbifer</taxon>
    </lineage>
</organism>
<feature type="transmembrane region" description="Helical" evidence="7">
    <location>
        <begin position="280"/>
        <end position="305"/>
    </location>
</feature>
<evidence type="ECO:0000259" key="9">
    <source>
        <dbReference type="Pfam" id="PF12704"/>
    </source>
</evidence>
<dbReference type="InterPro" id="IPR003838">
    <property type="entry name" value="ABC3_permease_C"/>
</dbReference>
<dbReference type="EMBL" id="CP019650">
    <property type="protein sequence ID" value="AQQ68578.1"/>
    <property type="molecule type" value="Genomic_DNA"/>
</dbReference>
<feature type="domain" description="ABC3 transporter permease C-terminal" evidence="8">
    <location>
        <begin position="283"/>
        <end position="395"/>
    </location>
</feature>
<evidence type="ECO:0000256" key="3">
    <source>
        <dbReference type="ARBA" id="ARBA00022692"/>
    </source>
</evidence>
<evidence type="ECO:0000256" key="1">
    <source>
        <dbReference type="ARBA" id="ARBA00004651"/>
    </source>
</evidence>
<keyword evidence="2" id="KW-1003">Cell membrane</keyword>
<feature type="domain" description="MacB-like periplasmic core" evidence="9">
    <location>
        <begin position="19"/>
        <end position="243"/>
    </location>
</feature>
<dbReference type="RefSeq" id="WP_077406134.1">
    <property type="nucleotide sequence ID" value="NZ_CP019650.1"/>
</dbReference>
<proteinExistence type="inferred from homology"/>
<evidence type="ECO:0000313" key="11">
    <source>
        <dbReference type="Proteomes" id="UP000188219"/>
    </source>
</evidence>
<accession>A0A1Q2M7Q5</accession>
<dbReference type="AlphaFoldDB" id="A0A1Q2M7Q5"/>
<dbReference type="OrthoDB" id="9770036at2"/>
<dbReference type="InterPro" id="IPR050250">
    <property type="entry name" value="Macrolide_Exporter_MacB"/>
</dbReference>
<comment type="similarity">
    <text evidence="6">Belongs to the ABC-4 integral membrane protein family.</text>
</comment>
<evidence type="ECO:0000256" key="4">
    <source>
        <dbReference type="ARBA" id="ARBA00022989"/>
    </source>
</evidence>
<evidence type="ECO:0000256" key="7">
    <source>
        <dbReference type="SAM" id="Phobius"/>
    </source>
</evidence>
<dbReference type="GO" id="GO:0005886">
    <property type="term" value="C:plasma membrane"/>
    <property type="evidence" value="ECO:0007669"/>
    <property type="project" value="UniProtKB-SubCell"/>
</dbReference>
<reference evidence="10" key="1">
    <citation type="submission" date="2017-02" db="EMBL/GenBank/DDBJ databases">
        <title>Genome of Microbulbifer agarilyticus GP101.</title>
        <authorList>
            <person name="Jung J."/>
            <person name="Bae S.S."/>
            <person name="Baek K."/>
        </authorList>
    </citation>
    <scope>NUCLEOTIDE SEQUENCE [LARGE SCALE GENOMIC DNA]</scope>
    <source>
        <strain evidence="10">GP101</strain>
    </source>
</reference>
<dbReference type="PANTHER" id="PTHR30572:SF4">
    <property type="entry name" value="ABC TRANSPORTER PERMEASE YTRF"/>
    <property type="match status" value="1"/>
</dbReference>
<dbReference type="KEGG" id="maga:Mag101_13755"/>
<name>A0A1Q2M7Q5_9GAMM</name>
<sequence>MFEIKPMLSALWRNKISALLIAVQIALTLAIVSNSVTIIQERQHMIDRPTGIDVENLIGITFMPVPTDYDMAGAVVADLDLLRSMPGVIDASVTNQLPLSGSGSASGYFLEPNQEIGDFTANYYHTDPHFINTLGMKLVAGRNFREDEMKIVGAHDIHNADVAIVTQEFAERAFPEESALGKYLYSGRDDHPTKIIGIVERHLGAWPSWNLAGNVVFNPALITGNHKRYLVRTEPGQRDAIFKQLEDKLAERDPQRVIHVETTEENKRQSYSGDNLMIKMLSVVVGLLTFIVALGIVGLTTFWINQRTKQIGIRRALGASRSNISRYFLVENSIIAVTGLTLGGTAALIINEAIANNFSQPPLSLSLLIGCAIVLLVVSLTAALMPALRAANISPATATRSV</sequence>
<evidence type="ECO:0000256" key="2">
    <source>
        <dbReference type="ARBA" id="ARBA00022475"/>
    </source>
</evidence>
<evidence type="ECO:0000256" key="5">
    <source>
        <dbReference type="ARBA" id="ARBA00023136"/>
    </source>
</evidence>
<keyword evidence="4 7" id="KW-1133">Transmembrane helix</keyword>
<dbReference type="Proteomes" id="UP000188219">
    <property type="component" value="Chromosome"/>
</dbReference>
<feature type="transmembrane region" description="Helical" evidence="7">
    <location>
        <begin position="362"/>
        <end position="384"/>
    </location>
</feature>
<keyword evidence="5 7" id="KW-0472">Membrane</keyword>
<evidence type="ECO:0000256" key="6">
    <source>
        <dbReference type="ARBA" id="ARBA00038076"/>
    </source>
</evidence>
<dbReference type="Pfam" id="PF12704">
    <property type="entry name" value="MacB_PCD"/>
    <property type="match status" value="1"/>
</dbReference>
<dbReference type="GO" id="GO:0022857">
    <property type="term" value="F:transmembrane transporter activity"/>
    <property type="evidence" value="ECO:0007669"/>
    <property type="project" value="TreeGrafter"/>
</dbReference>
<keyword evidence="3 7" id="KW-0812">Transmembrane</keyword>
<gene>
    <name evidence="10" type="ORF">Mag101_13755</name>
</gene>
<evidence type="ECO:0000313" key="10">
    <source>
        <dbReference type="EMBL" id="AQQ68578.1"/>
    </source>
</evidence>
<dbReference type="InterPro" id="IPR025857">
    <property type="entry name" value="MacB_PCD"/>
</dbReference>
<dbReference type="STRING" id="260552.Mag101_13755"/>
<dbReference type="PANTHER" id="PTHR30572">
    <property type="entry name" value="MEMBRANE COMPONENT OF TRANSPORTER-RELATED"/>
    <property type="match status" value="1"/>
</dbReference>
<protein>
    <submittedName>
        <fullName evidence="10">ABC transporter permease</fullName>
    </submittedName>
</protein>
<evidence type="ECO:0000259" key="8">
    <source>
        <dbReference type="Pfam" id="PF02687"/>
    </source>
</evidence>